<protein>
    <submittedName>
        <fullName evidence="1">Uncharacterized protein</fullName>
    </submittedName>
</protein>
<organism evidence="1 2">
    <name type="scientific">Sphingomonas mollis</name>
    <dbReference type="NCBI Taxonomy" id="2795726"/>
    <lineage>
        <taxon>Bacteria</taxon>
        <taxon>Pseudomonadati</taxon>
        <taxon>Pseudomonadota</taxon>
        <taxon>Alphaproteobacteria</taxon>
        <taxon>Sphingomonadales</taxon>
        <taxon>Sphingomonadaceae</taxon>
        <taxon>Sphingomonas</taxon>
    </lineage>
</organism>
<sequence length="78" mass="8283">MIHRVVVASVAKQSSVTHVTLDCFATLATTEISSMAIQAFPTGPRLPWGNKDVAMAGQQARAMTDGNIDIDDTNQPAL</sequence>
<dbReference type="Proteomes" id="UP000640426">
    <property type="component" value="Unassembled WGS sequence"/>
</dbReference>
<dbReference type="RefSeq" id="WP_199037674.1">
    <property type="nucleotide sequence ID" value="NZ_JAELXS010000005.1"/>
</dbReference>
<gene>
    <name evidence="1" type="ORF">JAO74_10475</name>
</gene>
<reference evidence="2" key="1">
    <citation type="submission" date="2020-12" db="EMBL/GenBank/DDBJ databases">
        <title>Hymenobacter sp.</title>
        <authorList>
            <person name="Kim M.K."/>
        </authorList>
    </citation>
    <scope>NUCLEOTIDE SEQUENCE [LARGE SCALE GENOMIC DNA]</scope>
    <source>
        <strain evidence="2">BT553</strain>
    </source>
</reference>
<keyword evidence="2" id="KW-1185">Reference proteome</keyword>
<comment type="caution">
    <text evidence="1">The sequence shown here is derived from an EMBL/GenBank/DDBJ whole genome shotgun (WGS) entry which is preliminary data.</text>
</comment>
<accession>A0ABS0XQA1</accession>
<name>A0ABS0XQA1_9SPHN</name>
<proteinExistence type="predicted"/>
<evidence type="ECO:0000313" key="1">
    <source>
        <dbReference type="EMBL" id="MBJ6122216.1"/>
    </source>
</evidence>
<evidence type="ECO:0000313" key="2">
    <source>
        <dbReference type="Proteomes" id="UP000640426"/>
    </source>
</evidence>
<dbReference type="EMBL" id="JAELXS010000005">
    <property type="protein sequence ID" value="MBJ6122216.1"/>
    <property type="molecule type" value="Genomic_DNA"/>
</dbReference>